<feature type="region of interest" description="Disordered" evidence="2">
    <location>
        <begin position="73"/>
        <end position="110"/>
    </location>
</feature>
<comment type="caution">
    <text evidence="3">The sequence shown here is derived from an EMBL/GenBank/DDBJ whole genome shotgun (WGS) entry which is preliminary data.</text>
</comment>
<feature type="region of interest" description="Disordered" evidence="2">
    <location>
        <begin position="1"/>
        <end position="20"/>
    </location>
</feature>
<evidence type="ECO:0000256" key="1">
    <source>
        <dbReference type="SAM" id="Coils"/>
    </source>
</evidence>
<gene>
    <name evidence="3" type="ORF">ODALV1_LOCUS12128</name>
</gene>
<evidence type="ECO:0000313" key="3">
    <source>
        <dbReference type="EMBL" id="CAL8105618.1"/>
    </source>
</evidence>
<name>A0ABP1QJW3_9HEXA</name>
<reference evidence="3 4" key="1">
    <citation type="submission" date="2024-08" db="EMBL/GenBank/DDBJ databases">
        <authorList>
            <person name="Cucini C."/>
            <person name="Frati F."/>
        </authorList>
    </citation>
    <scope>NUCLEOTIDE SEQUENCE [LARGE SCALE GENOMIC DNA]</scope>
</reference>
<sequence>MDRSGRPVNTQEGHFAAPRVPIQRVRRRLFSTGRTSEAVVLTRRRALPLVNTPHIQNAADYFRDVAENYEFLEPGNEVSQRTEQVDGNEGSPEEQGFQGDPYAKKSSHKRRRKVVVSSGISVRPNLKKTLNRSKDFLRKSRSEVNDIFARRMCAATKKGGLDNILERGQILVCTVARASGKQGLDESDCAVVKRLEAFVQRLEKSIEIFQAEMERDRKVLRSTRAENSRKRACCFVCSQLN</sequence>
<accession>A0ABP1QJW3</accession>
<dbReference type="EMBL" id="CAXLJM020000036">
    <property type="protein sequence ID" value="CAL8105618.1"/>
    <property type="molecule type" value="Genomic_DNA"/>
</dbReference>
<protein>
    <submittedName>
        <fullName evidence="3">Uncharacterized protein</fullName>
    </submittedName>
</protein>
<evidence type="ECO:0000256" key="2">
    <source>
        <dbReference type="SAM" id="MobiDB-lite"/>
    </source>
</evidence>
<dbReference type="Proteomes" id="UP001642540">
    <property type="component" value="Unassembled WGS sequence"/>
</dbReference>
<organism evidence="3 4">
    <name type="scientific">Orchesella dallaii</name>
    <dbReference type="NCBI Taxonomy" id="48710"/>
    <lineage>
        <taxon>Eukaryota</taxon>
        <taxon>Metazoa</taxon>
        <taxon>Ecdysozoa</taxon>
        <taxon>Arthropoda</taxon>
        <taxon>Hexapoda</taxon>
        <taxon>Collembola</taxon>
        <taxon>Entomobryomorpha</taxon>
        <taxon>Entomobryoidea</taxon>
        <taxon>Orchesellidae</taxon>
        <taxon>Orchesellinae</taxon>
        <taxon>Orchesella</taxon>
    </lineage>
</organism>
<keyword evidence="1" id="KW-0175">Coiled coil</keyword>
<keyword evidence="4" id="KW-1185">Reference proteome</keyword>
<evidence type="ECO:0000313" key="4">
    <source>
        <dbReference type="Proteomes" id="UP001642540"/>
    </source>
</evidence>
<feature type="coiled-coil region" evidence="1">
    <location>
        <begin position="192"/>
        <end position="219"/>
    </location>
</feature>
<proteinExistence type="predicted"/>